<protein>
    <recommendedName>
        <fullName evidence="2">EF-hand domain-containing protein</fullName>
    </recommendedName>
</protein>
<evidence type="ECO:0000256" key="1">
    <source>
        <dbReference type="ARBA" id="ARBA00022837"/>
    </source>
</evidence>
<dbReference type="PROSITE" id="PS00018">
    <property type="entry name" value="EF_HAND_1"/>
    <property type="match status" value="1"/>
</dbReference>
<comment type="caution">
    <text evidence="3">The sequence shown here is derived from an EMBL/GenBank/DDBJ whole genome shotgun (WGS) entry which is preliminary data.</text>
</comment>
<organism evidence="3 4">
    <name type="scientific">Macrostomum lignano</name>
    <dbReference type="NCBI Taxonomy" id="282301"/>
    <lineage>
        <taxon>Eukaryota</taxon>
        <taxon>Metazoa</taxon>
        <taxon>Spiralia</taxon>
        <taxon>Lophotrochozoa</taxon>
        <taxon>Platyhelminthes</taxon>
        <taxon>Rhabditophora</taxon>
        <taxon>Macrostomorpha</taxon>
        <taxon>Macrostomida</taxon>
        <taxon>Macrostomidae</taxon>
        <taxon>Macrostomum</taxon>
    </lineage>
</organism>
<dbReference type="OrthoDB" id="26525at2759"/>
<dbReference type="PROSITE" id="PS50222">
    <property type="entry name" value="EF_HAND_2"/>
    <property type="match status" value="1"/>
</dbReference>
<dbReference type="GO" id="GO:0005509">
    <property type="term" value="F:calcium ion binding"/>
    <property type="evidence" value="ECO:0007669"/>
    <property type="project" value="InterPro"/>
</dbReference>
<feature type="domain" description="EF-hand" evidence="2">
    <location>
        <begin position="38"/>
        <end position="73"/>
    </location>
</feature>
<dbReference type="Gene3D" id="1.10.238.10">
    <property type="entry name" value="EF-hand"/>
    <property type="match status" value="1"/>
</dbReference>
<evidence type="ECO:0000313" key="4">
    <source>
        <dbReference type="Proteomes" id="UP000215902"/>
    </source>
</evidence>
<keyword evidence="4" id="KW-1185">Reference proteome</keyword>
<dbReference type="Pfam" id="PF13202">
    <property type="entry name" value="EF-hand_5"/>
    <property type="match status" value="1"/>
</dbReference>
<dbReference type="AlphaFoldDB" id="A0A267FSI3"/>
<dbReference type="InterPro" id="IPR018247">
    <property type="entry name" value="EF_Hand_1_Ca_BS"/>
</dbReference>
<dbReference type="SUPFAM" id="SSF47473">
    <property type="entry name" value="EF-hand"/>
    <property type="match status" value="1"/>
</dbReference>
<accession>A0A267FSI3</accession>
<dbReference type="EMBL" id="NIVC01000838">
    <property type="protein sequence ID" value="PAA76194.1"/>
    <property type="molecule type" value="Genomic_DNA"/>
</dbReference>
<dbReference type="Proteomes" id="UP000215902">
    <property type="component" value="Unassembled WGS sequence"/>
</dbReference>
<proteinExistence type="predicted"/>
<dbReference type="CDD" id="cd00051">
    <property type="entry name" value="EFh"/>
    <property type="match status" value="1"/>
</dbReference>
<reference evidence="3 4" key="1">
    <citation type="submission" date="2017-06" db="EMBL/GenBank/DDBJ databases">
        <title>A platform for efficient transgenesis in Macrostomum lignano, a flatworm model organism for stem cell research.</title>
        <authorList>
            <person name="Berezikov E."/>
        </authorList>
    </citation>
    <scope>NUCLEOTIDE SEQUENCE [LARGE SCALE GENOMIC DNA]</scope>
    <source>
        <strain evidence="3">DV1</strain>
        <tissue evidence="3">Whole organism</tissue>
    </source>
</reference>
<evidence type="ECO:0000259" key="2">
    <source>
        <dbReference type="PROSITE" id="PS50222"/>
    </source>
</evidence>
<sequence>MSRPDKQQLLRWFTEIDTEGNGFITFEGLKAVCQRDGLDESSAVEMFEILDANRDGKITKREYMLLLDIYPENEREEETWRLVFESVDEEGTGQTTFAEVERYFATNVGQRVALGVYKNDLRRFHHAVGRSVTTFNTEDFITWFRKERRA</sequence>
<gene>
    <name evidence="3" type="ORF">BOX15_Mlig029861g1</name>
</gene>
<keyword evidence="1" id="KW-0106">Calcium</keyword>
<evidence type="ECO:0000313" key="3">
    <source>
        <dbReference type="EMBL" id="PAA76194.1"/>
    </source>
</evidence>
<dbReference type="InterPro" id="IPR011992">
    <property type="entry name" value="EF-hand-dom_pair"/>
</dbReference>
<dbReference type="SMART" id="SM00054">
    <property type="entry name" value="EFh"/>
    <property type="match status" value="3"/>
</dbReference>
<name>A0A267FSI3_9PLAT</name>
<dbReference type="InterPro" id="IPR002048">
    <property type="entry name" value="EF_hand_dom"/>
</dbReference>